<comment type="caution">
    <text evidence="2">The sequence shown here is derived from an EMBL/GenBank/DDBJ whole genome shotgun (WGS) entry which is preliminary data.</text>
</comment>
<proteinExistence type="predicted"/>
<evidence type="ECO:0008006" key="3">
    <source>
        <dbReference type="Google" id="ProtNLM"/>
    </source>
</evidence>
<reference evidence="2" key="1">
    <citation type="journal article" date="2020" name="mSystems">
        <title>Genome- and Community-Level Interaction Insights into Carbon Utilization and Element Cycling Functions of Hydrothermarchaeota in Hydrothermal Sediment.</title>
        <authorList>
            <person name="Zhou Z."/>
            <person name="Liu Y."/>
            <person name="Xu W."/>
            <person name="Pan J."/>
            <person name="Luo Z.H."/>
            <person name="Li M."/>
        </authorList>
    </citation>
    <scope>NUCLEOTIDE SEQUENCE [LARGE SCALE GENOMIC DNA]</scope>
    <source>
        <strain evidence="2">SpSt-573</strain>
    </source>
</reference>
<protein>
    <recommendedName>
        <fullName evidence="3">Energy transducer TonB</fullName>
    </recommendedName>
</protein>
<feature type="transmembrane region" description="Helical" evidence="1">
    <location>
        <begin position="33"/>
        <end position="55"/>
    </location>
</feature>
<evidence type="ECO:0000256" key="1">
    <source>
        <dbReference type="SAM" id="Phobius"/>
    </source>
</evidence>
<accession>A0A7C4KHJ0</accession>
<keyword evidence="1" id="KW-0812">Transmembrane</keyword>
<organism evidence="2">
    <name type="scientific">Anaerolinea thermolimosa</name>
    <dbReference type="NCBI Taxonomy" id="229919"/>
    <lineage>
        <taxon>Bacteria</taxon>
        <taxon>Bacillati</taxon>
        <taxon>Chloroflexota</taxon>
        <taxon>Anaerolineae</taxon>
        <taxon>Anaerolineales</taxon>
        <taxon>Anaerolineaceae</taxon>
        <taxon>Anaerolinea</taxon>
    </lineage>
</organism>
<keyword evidence="1" id="KW-1133">Transmembrane helix</keyword>
<keyword evidence="1" id="KW-0472">Membrane</keyword>
<dbReference type="EMBL" id="DSYK01000303">
    <property type="protein sequence ID" value="HGS21413.1"/>
    <property type="molecule type" value="Genomic_DNA"/>
</dbReference>
<dbReference type="AlphaFoldDB" id="A0A7C4KHJ0"/>
<gene>
    <name evidence="2" type="ORF">ENT37_06055</name>
</gene>
<sequence>MANLSMAGAGSVGSVGTAQRYGAVELKAVYQKYWFRGFLIAVAIHALGFGSYYLAQVLQEEEPPMINVRILKYSDLGPPPSITNTNVPPPVAVSAPVAKPTVGAPVPVPDVWI</sequence>
<name>A0A7C4KHJ0_9CHLR</name>
<evidence type="ECO:0000313" key="2">
    <source>
        <dbReference type="EMBL" id="HGS21413.1"/>
    </source>
</evidence>